<name>A0A137P740_CONC2</name>
<gene>
    <name evidence="2" type="ORF">CONCODRAFT_6530</name>
</gene>
<keyword evidence="3" id="KW-1185">Reference proteome</keyword>
<evidence type="ECO:0000313" key="3">
    <source>
        <dbReference type="Proteomes" id="UP000070444"/>
    </source>
</evidence>
<proteinExistence type="predicted"/>
<organism evidence="2 3">
    <name type="scientific">Conidiobolus coronatus (strain ATCC 28846 / CBS 209.66 / NRRL 28638)</name>
    <name type="common">Delacroixia coronata</name>
    <dbReference type="NCBI Taxonomy" id="796925"/>
    <lineage>
        <taxon>Eukaryota</taxon>
        <taxon>Fungi</taxon>
        <taxon>Fungi incertae sedis</taxon>
        <taxon>Zoopagomycota</taxon>
        <taxon>Entomophthoromycotina</taxon>
        <taxon>Entomophthoromycetes</taxon>
        <taxon>Entomophthorales</taxon>
        <taxon>Ancylistaceae</taxon>
        <taxon>Conidiobolus</taxon>
    </lineage>
</organism>
<keyword evidence="1" id="KW-0732">Signal</keyword>
<feature type="signal peptide" evidence="1">
    <location>
        <begin position="1"/>
        <end position="20"/>
    </location>
</feature>
<reference evidence="2 3" key="1">
    <citation type="journal article" date="2015" name="Genome Biol. Evol.">
        <title>Phylogenomic analyses indicate that early fungi evolved digesting cell walls of algal ancestors of land plants.</title>
        <authorList>
            <person name="Chang Y."/>
            <person name="Wang S."/>
            <person name="Sekimoto S."/>
            <person name="Aerts A.L."/>
            <person name="Choi C."/>
            <person name="Clum A."/>
            <person name="LaButti K.M."/>
            <person name="Lindquist E.A."/>
            <person name="Yee Ngan C."/>
            <person name="Ohm R.A."/>
            <person name="Salamov A.A."/>
            <person name="Grigoriev I.V."/>
            <person name="Spatafora J.W."/>
            <person name="Berbee M.L."/>
        </authorList>
    </citation>
    <scope>NUCLEOTIDE SEQUENCE [LARGE SCALE GENOMIC DNA]</scope>
    <source>
        <strain evidence="2 3">NRRL 28638</strain>
    </source>
</reference>
<dbReference type="AlphaFoldDB" id="A0A137P740"/>
<dbReference type="EMBL" id="KQ964491">
    <property type="protein sequence ID" value="KXN70826.1"/>
    <property type="molecule type" value="Genomic_DNA"/>
</dbReference>
<sequence>MNYLAIKLFLLAMLVYQIKRSEFSISKRILPQYFLNFAYADLYGTDNTTCIVGDFSLTSPATSPLGTPTIVYCDGKYKVNFISIVLPRNTIPICAYYPPLVLSNVFGYRVMIAAYALVDKPPSPELKQHCLNELSVSSKARFKNMYGVNVHDTACMRYAELASLVYGSDPEIKEIRSKN</sequence>
<evidence type="ECO:0000256" key="1">
    <source>
        <dbReference type="SAM" id="SignalP"/>
    </source>
</evidence>
<accession>A0A137P740</accession>
<dbReference type="Proteomes" id="UP000070444">
    <property type="component" value="Unassembled WGS sequence"/>
</dbReference>
<feature type="chain" id="PRO_5007294584" evidence="1">
    <location>
        <begin position="21"/>
        <end position="179"/>
    </location>
</feature>
<protein>
    <submittedName>
        <fullName evidence="2">Uncharacterized protein</fullName>
    </submittedName>
</protein>
<evidence type="ECO:0000313" key="2">
    <source>
        <dbReference type="EMBL" id="KXN70826.1"/>
    </source>
</evidence>